<name>A0A8H6L0S1_9LECA</name>
<protein>
    <submittedName>
        <fullName evidence="2">Uncharacterized protein</fullName>
    </submittedName>
</protein>
<dbReference type="EMBL" id="JACCJC010000058">
    <property type="protein sequence ID" value="KAF6231284.1"/>
    <property type="molecule type" value="Genomic_DNA"/>
</dbReference>
<feature type="region of interest" description="Disordered" evidence="1">
    <location>
        <begin position="57"/>
        <end position="193"/>
    </location>
</feature>
<gene>
    <name evidence="2" type="ORF">HO173_010427</name>
</gene>
<keyword evidence="3" id="KW-1185">Reference proteome</keyword>
<feature type="compositionally biased region" description="Acidic residues" evidence="1">
    <location>
        <begin position="180"/>
        <end position="193"/>
    </location>
</feature>
<evidence type="ECO:0000313" key="2">
    <source>
        <dbReference type="EMBL" id="KAF6231284.1"/>
    </source>
</evidence>
<dbReference type="AlphaFoldDB" id="A0A8H6L0S1"/>
<dbReference type="GeneID" id="59292073"/>
<comment type="caution">
    <text evidence="2">The sequence shown here is derived from an EMBL/GenBank/DDBJ whole genome shotgun (WGS) entry which is preliminary data.</text>
</comment>
<dbReference type="Proteomes" id="UP000578531">
    <property type="component" value="Unassembled WGS sequence"/>
</dbReference>
<dbReference type="RefSeq" id="XP_037160717.1">
    <property type="nucleotide sequence ID" value="XM_037312312.1"/>
</dbReference>
<dbReference type="OrthoDB" id="5420368at2759"/>
<reference evidence="2 3" key="1">
    <citation type="journal article" date="2020" name="Genomics">
        <title>Complete, high-quality genomes from long-read metagenomic sequencing of two wolf lichen thalli reveals enigmatic genome architecture.</title>
        <authorList>
            <person name="McKenzie S.K."/>
            <person name="Walston R.F."/>
            <person name="Allen J.L."/>
        </authorList>
    </citation>
    <scope>NUCLEOTIDE SEQUENCE [LARGE SCALE GENOMIC DNA]</scope>
    <source>
        <strain evidence="2">WasteWater2</strain>
    </source>
</reference>
<feature type="compositionally biased region" description="Low complexity" evidence="1">
    <location>
        <begin position="87"/>
        <end position="97"/>
    </location>
</feature>
<sequence length="193" mass="20910">MPIRWTPETDQILLLKILETSDVSPKCAEIAERWPAGLDRPTSRAISERIFKIRARAKASGTAGHFAVPSANSNAGTPRKKATNGIAKKAPAKKTNGTKGGAGKRKRGGRMSEDEVMDDTEPDGFKSDNNGSEATDDEVPKRKTKINSTAKGKGKDGDPVKVKGEEEENGTFHDSVYENPFDEYDAVESVDYA</sequence>
<accession>A0A8H6L0S1</accession>
<proteinExistence type="predicted"/>
<evidence type="ECO:0000256" key="1">
    <source>
        <dbReference type="SAM" id="MobiDB-lite"/>
    </source>
</evidence>
<organism evidence="2 3">
    <name type="scientific">Letharia columbiana</name>
    <dbReference type="NCBI Taxonomy" id="112416"/>
    <lineage>
        <taxon>Eukaryota</taxon>
        <taxon>Fungi</taxon>
        <taxon>Dikarya</taxon>
        <taxon>Ascomycota</taxon>
        <taxon>Pezizomycotina</taxon>
        <taxon>Lecanoromycetes</taxon>
        <taxon>OSLEUM clade</taxon>
        <taxon>Lecanoromycetidae</taxon>
        <taxon>Lecanorales</taxon>
        <taxon>Lecanorineae</taxon>
        <taxon>Parmeliaceae</taxon>
        <taxon>Letharia</taxon>
    </lineage>
</organism>
<feature type="compositionally biased region" description="Basic and acidic residues" evidence="1">
    <location>
        <begin position="153"/>
        <end position="164"/>
    </location>
</feature>
<evidence type="ECO:0000313" key="3">
    <source>
        <dbReference type="Proteomes" id="UP000578531"/>
    </source>
</evidence>